<name>A0A835V7W2_VANPL</name>
<organism evidence="2 3">
    <name type="scientific">Vanilla planifolia</name>
    <name type="common">Vanilla</name>
    <dbReference type="NCBI Taxonomy" id="51239"/>
    <lineage>
        <taxon>Eukaryota</taxon>
        <taxon>Viridiplantae</taxon>
        <taxon>Streptophyta</taxon>
        <taxon>Embryophyta</taxon>
        <taxon>Tracheophyta</taxon>
        <taxon>Spermatophyta</taxon>
        <taxon>Magnoliopsida</taxon>
        <taxon>Liliopsida</taxon>
        <taxon>Asparagales</taxon>
        <taxon>Orchidaceae</taxon>
        <taxon>Vanilloideae</taxon>
        <taxon>Vanilleae</taxon>
        <taxon>Vanilla</taxon>
    </lineage>
</organism>
<proteinExistence type="predicted"/>
<dbReference type="PANTHER" id="PTHR31390:SF12">
    <property type="entry name" value="PUTATIVE (DUF3527)-RELATED"/>
    <property type="match status" value="1"/>
</dbReference>
<feature type="region of interest" description="Disordered" evidence="1">
    <location>
        <begin position="337"/>
        <end position="401"/>
    </location>
</feature>
<dbReference type="EMBL" id="JADCNL010000003">
    <property type="protein sequence ID" value="KAG0487823.1"/>
    <property type="molecule type" value="Genomic_DNA"/>
</dbReference>
<feature type="compositionally biased region" description="Polar residues" evidence="1">
    <location>
        <begin position="389"/>
        <end position="401"/>
    </location>
</feature>
<evidence type="ECO:0000313" key="3">
    <source>
        <dbReference type="Proteomes" id="UP000636800"/>
    </source>
</evidence>
<dbReference type="OrthoDB" id="411524at2759"/>
<feature type="compositionally biased region" description="Low complexity" evidence="1">
    <location>
        <begin position="136"/>
        <end position="146"/>
    </location>
</feature>
<comment type="caution">
    <text evidence="2">The sequence shown here is derived from an EMBL/GenBank/DDBJ whole genome shotgun (WGS) entry which is preliminary data.</text>
</comment>
<accession>A0A835V7W2</accession>
<dbReference type="AlphaFoldDB" id="A0A835V7W2"/>
<dbReference type="InterPro" id="IPR021916">
    <property type="entry name" value="DUF3527"/>
</dbReference>
<feature type="compositionally biased region" description="Polar residues" evidence="1">
    <location>
        <begin position="164"/>
        <end position="182"/>
    </location>
</feature>
<dbReference type="Proteomes" id="UP000636800">
    <property type="component" value="Chromosome 3"/>
</dbReference>
<sequence length="740" mass="81679">MSSELGDPAVSVFSMPYVSSQIHQPFNHKLQEIPSSVVVSSSPHRKPWPSTKVSQAEEALNYTSNVLSYLQNHDKNENSIQDTALNIGMLEWRRLQKWIDQEEAEVNNSLLSPVHPFSKSPKNNVIFPFERKQSSSLDASPLRSSAENNQPKGSRKDSSICIIKSNTGSSSSTLKGSENVASPLNKVKSRVSRSVEADKLSRNGHESGRVHLYHDRNEPKGQHLVAKSKHSQLDEDIREGRLCFDVALLDNWMPTKTSCGSLSRGNEDKYSQSYEDYLKPSRNSRTDKFHDSNGKLSFERGKELLPMILSRVDSKRMSPRPLKGASVADNLNVAVSRSNSKGRHSPLRQMFDPSRQSSFSVVSFTDDPDVAGSRGRRSPAKNKLETPRKSTSTAGLISANNDAVLQRSNSRGRRSPVEQMSQEVSCAIPKQSQSTKQALLKVSWKNGLPCLMFSSSDDNILVATMHKRGNSDMNICDCVYVIHTAVAVEVKKKNGAWLSQGTKNRKPEFACKLVAELVVSSSERVSFDLSHRSTLREFVLLGDELFPTNLVDEISLSSTELAAIMVESSHQKSGNSNCGVLCDCKVCIPRIVAILPSGVHGFSEAREPASLIERWESGGSCDCGGWDEGCMLTILTNNSQASKKSRSIQGHHQSVDGICGFNLFTEGDARKGKHSFSMVAFKEDMFTVEFRPSFPLLQAFAISIAMLHGRDAGDGVMRDYSIEDSSSEDLSFDDFPLISS</sequence>
<dbReference type="Pfam" id="PF12043">
    <property type="entry name" value="DUF3527"/>
    <property type="match status" value="2"/>
</dbReference>
<feature type="compositionally biased region" description="Basic and acidic residues" evidence="1">
    <location>
        <begin position="193"/>
        <end position="216"/>
    </location>
</feature>
<feature type="compositionally biased region" description="Polar residues" evidence="1">
    <location>
        <begin position="354"/>
        <end position="363"/>
    </location>
</feature>
<evidence type="ECO:0000256" key="1">
    <source>
        <dbReference type="SAM" id="MobiDB-lite"/>
    </source>
</evidence>
<feature type="region of interest" description="Disordered" evidence="1">
    <location>
        <begin position="136"/>
        <end position="216"/>
    </location>
</feature>
<dbReference type="PANTHER" id="PTHR31390">
    <property type="entry name" value="EXPRESSED PROTEIN"/>
    <property type="match status" value="1"/>
</dbReference>
<protein>
    <submittedName>
        <fullName evidence="2">Uncharacterized protein</fullName>
    </submittedName>
</protein>
<evidence type="ECO:0000313" key="2">
    <source>
        <dbReference type="EMBL" id="KAG0487823.1"/>
    </source>
</evidence>
<reference evidence="2 3" key="1">
    <citation type="journal article" date="2020" name="Nat. Food">
        <title>A phased Vanilla planifolia genome enables genetic improvement of flavour and production.</title>
        <authorList>
            <person name="Hasing T."/>
            <person name="Tang H."/>
            <person name="Brym M."/>
            <person name="Khazi F."/>
            <person name="Huang T."/>
            <person name="Chambers A.H."/>
        </authorList>
    </citation>
    <scope>NUCLEOTIDE SEQUENCE [LARGE SCALE GENOMIC DNA]</scope>
    <source>
        <tissue evidence="2">Leaf</tissue>
    </source>
</reference>
<keyword evidence="3" id="KW-1185">Reference proteome</keyword>
<gene>
    <name evidence="2" type="ORF">HPP92_006634</name>
</gene>